<evidence type="ECO:0000256" key="5">
    <source>
        <dbReference type="SAM" id="MobiDB-lite"/>
    </source>
</evidence>
<evidence type="ECO:0000313" key="7">
    <source>
        <dbReference type="EMBL" id="MFC2254833.1"/>
    </source>
</evidence>
<comment type="subcellular location">
    <subcellularLocation>
        <location evidence="1">Membrane</location>
        <topology evidence="1">Multi-pass membrane protein</topology>
    </subcellularLocation>
</comment>
<gene>
    <name evidence="7" type="primary">tehA</name>
    <name evidence="7" type="ORF">ACETRX_34850</name>
</gene>
<feature type="transmembrane region" description="Helical" evidence="6">
    <location>
        <begin position="201"/>
        <end position="220"/>
    </location>
</feature>
<dbReference type="NCBIfam" id="NF008032">
    <property type="entry name" value="PRK10764.1"/>
    <property type="match status" value="1"/>
</dbReference>
<feature type="transmembrane region" description="Helical" evidence="6">
    <location>
        <begin position="78"/>
        <end position="99"/>
    </location>
</feature>
<proteinExistence type="predicted"/>
<dbReference type="InterPro" id="IPR004695">
    <property type="entry name" value="SLAC1/Mae1/Ssu1/TehA"/>
</dbReference>
<evidence type="ECO:0000256" key="3">
    <source>
        <dbReference type="ARBA" id="ARBA00022989"/>
    </source>
</evidence>
<feature type="transmembrane region" description="Helical" evidence="6">
    <location>
        <begin position="44"/>
        <end position="66"/>
    </location>
</feature>
<dbReference type="PANTHER" id="PTHR37955">
    <property type="entry name" value="TELLURITE RESISTANCE PROTEIN TEHA"/>
    <property type="match status" value="1"/>
</dbReference>
<protein>
    <submittedName>
        <fullName evidence="7">Dicarboxylate transporter/tellurite-resistance protein TehA</fullName>
    </submittedName>
</protein>
<keyword evidence="4 6" id="KW-0472">Membrane</keyword>
<feature type="transmembrane region" description="Helical" evidence="6">
    <location>
        <begin position="168"/>
        <end position="189"/>
    </location>
</feature>
<evidence type="ECO:0000256" key="6">
    <source>
        <dbReference type="SAM" id="Phobius"/>
    </source>
</evidence>
<keyword evidence="3 6" id="KW-1133">Transmembrane helix</keyword>
<feature type="transmembrane region" description="Helical" evidence="6">
    <location>
        <begin position="258"/>
        <end position="277"/>
    </location>
</feature>
<name>A0ABV6ZRM0_9HYPH</name>
<dbReference type="InterPro" id="IPR038665">
    <property type="entry name" value="Voltage-dep_anion_channel_sf"/>
</dbReference>
<dbReference type="Gene3D" id="1.50.10.150">
    <property type="entry name" value="Voltage-dependent anion channel"/>
    <property type="match status" value="1"/>
</dbReference>
<dbReference type="Proteomes" id="UP001595190">
    <property type="component" value="Unassembled WGS sequence"/>
</dbReference>
<feature type="compositionally biased region" description="Basic and acidic residues" evidence="5">
    <location>
        <begin position="334"/>
        <end position="345"/>
    </location>
</feature>
<feature type="transmembrane region" description="Helical" evidence="6">
    <location>
        <begin position="142"/>
        <end position="162"/>
    </location>
</feature>
<reference evidence="7 8" key="1">
    <citation type="submission" date="2024-09" db="EMBL/GenBank/DDBJ databases">
        <title>Description of Labrys sedimenti sp. nov., isolated from a diclofenac-degrading enrichment culture, and genome-based reclassification of Labrys portucalensis as a later heterotypic synonym of Labrys neptuniae.</title>
        <authorList>
            <person name="Tancsics A."/>
            <person name="Csepanyi A."/>
        </authorList>
    </citation>
    <scope>NUCLEOTIDE SEQUENCE [LARGE SCALE GENOMIC DNA]</scope>
    <source>
        <strain evidence="7 8">LMG 23412</strain>
    </source>
</reference>
<evidence type="ECO:0000256" key="4">
    <source>
        <dbReference type="ARBA" id="ARBA00023136"/>
    </source>
</evidence>
<dbReference type="InterPro" id="IPR052951">
    <property type="entry name" value="Tellurite_res_ion_channel"/>
</dbReference>
<comment type="caution">
    <text evidence="7">The sequence shown here is derived from an EMBL/GenBank/DDBJ whole genome shotgun (WGS) entry which is preliminary data.</text>
</comment>
<evidence type="ECO:0000256" key="2">
    <source>
        <dbReference type="ARBA" id="ARBA00022692"/>
    </source>
</evidence>
<feature type="region of interest" description="Disordered" evidence="5">
    <location>
        <begin position="321"/>
        <end position="345"/>
    </location>
</feature>
<feature type="transmembrane region" description="Helical" evidence="6">
    <location>
        <begin position="7"/>
        <end position="24"/>
    </location>
</feature>
<accession>A0ABV6ZRM0</accession>
<evidence type="ECO:0000256" key="1">
    <source>
        <dbReference type="ARBA" id="ARBA00004141"/>
    </source>
</evidence>
<feature type="transmembrane region" description="Helical" evidence="6">
    <location>
        <begin position="283"/>
        <end position="308"/>
    </location>
</feature>
<sequence>MTALRSIPLVPAGFFGIVLGLAGLGGTWRAAHQAWGLPETFGEVIMLVAAVVWAILLVLYMLKWVAAAEAALAEIAHPVQCCFVGLIGVATMLVAGGAAPHAHGFAVGLYIVGFVATIGFAVWRTGGLWLGGRDHSHTTPVLYLPTVAGTFVAAPVGAMLGYGDWGQLAFGAGLFSWLAIESVLLHRLLTEPGMASALRPTLGIQLAPPVVGAVALLSVAPNGSTFFCHALIGYGLLQCLVLLRLLPWIMEERFTPSYWAFTFGVTALATAPLRLVAQGDTGAMTIVAPIMFVFANSVVVLISAFTVFRVIEGRLLPSKGGRHETAKPAVGSEMPDRNGGKAYER</sequence>
<evidence type="ECO:0000313" key="8">
    <source>
        <dbReference type="Proteomes" id="UP001595190"/>
    </source>
</evidence>
<dbReference type="RefSeq" id="WP_394315435.1">
    <property type="nucleotide sequence ID" value="NZ_JBHGPK010000046.1"/>
</dbReference>
<feature type="transmembrane region" description="Helical" evidence="6">
    <location>
        <begin position="226"/>
        <end position="246"/>
    </location>
</feature>
<dbReference type="EMBL" id="JBHGPK010000046">
    <property type="protein sequence ID" value="MFC2254833.1"/>
    <property type="molecule type" value="Genomic_DNA"/>
</dbReference>
<dbReference type="PANTHER" id="PTHR37955:SF1">
    <property type="entry name" value="DEP DOMAIN-CONTAINING PROTEIN"/>
    <property type="match status" value="1"/>
</dbReference>
<feature type="transmembrane region" description="Helical" evidence="6">
    <location>
        <begin position="105"/>
        <end position="130"/>
    </location>
</feature>
<dbReference type="Pfam" id="PF03595">
    <property type="entry name" value="SLAC1"/>
    <property type="match status" value="1"/>
</dbReference>
<keyword evidence="2 6" id="KW-0812">Transmembrane</keyword>
<organism evidence="7 8">
    <name type="scientific">Labrys neptuniae</name>
    <dbReference type="NCBI Taxonomy" id="376174"/>
    <lineage>
        <taxon>Bacteria</taxon>
        <taxon>Pseudomonadati</taxon>
        <taxon>Pseudomonadota</taxon>
        <taxon>Alphaproteobacteria</taxon>
        <taxon>Hyphomicrobiales</taxon>
        <taxon>Xanthobacteraceae</taxon>
        <taxon>Labrys</taxon>
    </lineage>
</organism>